<evidence type="ECO:0000256" key="2">
    <source>
        <dbReference type="ARBA" id="ARBA00022723"/>
    </source>
</evidence>
<dbReference type="InterPro" id="IPR011059">
    <property type="entry name" value="Metal-dep_hydrolase_composite"/>
</dbReference>
<dbReference type="PANTHER" id="PTHR11271:SF48">
    <property type="entry name" value="AMIDOHYDROLASE-RELATED DOMAIN-CONTAINING PROTEIN"/>
    <property type="match status" value="1"/>
</dbReference>
<dbReference type="Proteomes" id="UP000450676">
    <property type="component" value="Unassembled WGS sequence"/>
</dbReference>
<dbReference type="InterPro" id="IPR032466">
    <property type="entry name" value="Metal_Hydrolase"/>
</dbReference>
<evidence type="ECO:0000256" key="3">
    <source>
        <dbReference type="ARBA" id="ARBA00022801"/>
    </source>
</evidence>
<feature type="domain" description="Amidohydrolase-related" evidence="5">
    <location>
        <begin position="58"/>
        <end position="441"/>
    </location>
</feature>
<evidence type="ECO:0000259" key="6">
    <source>
        <dbReference type="Pfam" id="PF22429"/>
    </source>
</evidence>
<evidence type="ECO:0000313" key="8">
    <source>
        <dbReference type="Proteomes" id="UP000450676"/>
    </source>
</evidence>
<keyword evidence="3 7" id="KW-0378">Hydrolase</keyword>
<dbReference type="SUPFAM" id="SSF51556">
    <property type="entry name" value="Metallo-dependent hydrolases"/>
    <property type="match status" value="1"/>
</dbReference>
<dbReference type="EC" id="3.5.3.13" evidence="7"/>
<protein>
    <submittedName>
        <fullName evidence="7">Formimidoylglutamate deiminase</fullName>
        <ecNumber evidence="7">3.5.3.13</ecNumber>
    </submittedName>
</protein>
<evidence type="ECO:0000256" key="1">
    <source>
        <dbReference type="ARBA" id="ARBA00001947"/>
    </source>
</evidence>
<evidence type="ECO:0000259" key="5">
    <source>
        <dbReference type="Pfam" id="PF01979"/>
    </source>
</evidence>
<evidence type="ECO:0000313" key="7">
    <source>
        <dbReference type="EMBL" id="MYN08526.1"/>
    </source>
</evidence>
<reference evidence="7 8" key="1">
    <citation type="submission" date="2019-12" db="EMBL/GenBank/DDBJ databases">
        <title>Novel species isolated from a subtropical stream in China.</title>
        <authorList>
            <person name="Lu H."/>
        </authorList>
    </citation>
    <scope>NUCLEOTIDE SEQUENCE [LARGE SCALE GENOMIC DNA]</scope>
    <source>
        <strain evidence="7 8">FT127W</strain>
    </source>
</reference>
<keyword evidence="4" id="KW-0862">Zinc</keyword>
<dbReference type="Pfam" id="PF22429">
    <property type="entry name" value="HutF_N"/>
    <property type="match status" value="1"/>
</dbReference>
<dbReference type="EMBL" id="WWCU01000014">
    <property type="protein sequence ID" value="MYN08526.1"/>
    <property type="molecule type" value="Genomic_DNA"/>
</dbReference>
<dbReference type="AlphaFoldDB" id="A0A7X4HC47"/>
<dbReference type="InterPro" id="IPR006680">
    <property type="entry name" value="Amidohydro-rel"/>
</dbReference>
<accession>A0A7X4HC47</accession>
<dbReference type="Gene3D" id="3.20.20.140">
    <property type="entry name" value="Metal-dependent hydrolases"/>
    <property type="match status" value="1"/>
</dbReference>
<proteinExistence type="predicted"/>
<keyword evidence="2" id="KW-0479">Metal-binding</keyword>
<evidence type="ECO:0000256" key="4">
    <source>
        <dbReference type="ARBA" id="ARBA00022833"/>
    </source>
</evidence>
<sequence>MSGASASGAAASALFARNALLPSGWAQDVLLQWDAGGELIDVTPKALHPAGVELAEYAIPGMVNLHSHSFQRALGGLTEKAGDAAGNVADSFWTWRDLMYRFARNITPEHMEAIAAQLFSECLRHGYTSVCEFHYVQRAPDGAMYANPAETAERVIAGARLAGIGMTMLPVLYSYAGFGSEPLKPEQQRFKTDAQDVLKIIGGLETLRDAQTEVGVAPHSLRAASVSQIKEVLASLPHNRPVHIHIAEQQGEVRQSLEFSGRRPVQYLYDEVQVDSRWCLVHATHLVDGEVQSIARSGAVAGLCPTTEANLGDGLFPLEPFLAHGGRFGIGSDSHISQSAVEELRWLEYGQRLMQQRRNIAVSATQRNVGDFLWQSALQGGAQAAGRAVGALEAGKRADIVVLDDGHPNLYGVAVDEVLGTLVFSGNDNLVKHVLAGGQWVVREQKHAAQQAIAARFKQTLAELREFR</sequence>
<dbReference type="RefSeq" id="WP_161072843.1">
    <property type="nucleotide sequence ID" value="NZ_CP086370.1"/>
</dbReference>
<dbReference type="NCBIfam" id="NF006684">
    <property type="entry name" value="PRK09229.1-5"/>
    <property type="match status" value="1"/>
</dbReference>
<comment type="caution">
    <text evidence="7">The sequence shown here is derived from an EMBL/GenBank/DDBJ whole genome shotgun (WGS) entry which is preliminary data.</text>
</comment>
<organism evidence="7 8">
    <name type="scientific">Pseudoduganella aquatica</name>
    <dbReference type="NCBI Taxonomy" id="2660641"/>
    <lineage>
        <taxon>Bacteria</taxon>
        <taxon>Pseudomonadati</taxon>
        <taxon>Pseudomonadota</taxon>
        <taxon>Betaproteobacteria</taxon>
        <taxon>Burkholderiales</taxon>
        <taxon>Oxalobacteraceae</taxon>
        <taxon>Telluria group</taxon>
        <taxon>Pseudoduganella</taxon>
    </lineage>
</organism>
<keyword evidence="8" id="KW-1185">Reference proteome</keyword>
<dbReference type="InterPro" id="IPR055156">
    <property type="entry name" value="HutF-like_N"/>
</dbReference>
<comment type="cofactor">
    <cofactor evidence="1">
        <name>Zn(2+)</name>
        <dbReference type="ChEBI" id="CHEBI:29105"/>
    </cofactor>
</comment>
<dbReference type="GO" id="GO:0050416">
    <property type="term" value="F:formimidoylglutamate deiminase activity"/>
    <property type="evidence" value="ECO:0007669"/>
    <property type="project" value="UniProtKB-EC"/>
</dbReference>
<gene>
    <name evidence="7" type="ORF">GTP77_14385</name>
</gene>
<dbReference type="InterPro" id="IPR051607">
    <property type="entry name" value="Metallo-dep_hydrolases"/>
</dbReference>
<dbReference type="PANTHER" id="PTHR11271">
    <property type="entry name" value="GUANINE DEAMINASE"/>
    <property type="match status" value="1"/>
</dbReference>
<dbReference type="GO" id="GO:0019239">
    <property type="term" value="F:deaminase activity"/>
    <property type="evidence" value="ECO:0007669"/>
    <property type="project" value="TreeGrafter"/>
</dbReference>
<dbReference type="Pfam" id="PF01979">
    <property type="entry name" value="Amidohydro_1"/>
    <property type="match status" value="1"/>
</dbReference>
<feature type="domain" description="Formimidoylglutamate deiminase N-terminal" evidence="6">
    <location>
        <begin position="12"/>
        <end position="53"/>
    </location>
</feature>
<dbReference type="GO" id="GO:0005829">
    <property type="term" value="C:cytosol"/>
    <property type="evidence" value="ECO:0007669"/>
    <property type="project" value="TreeGrafter"/>
</dbReference>
<dbReference type="SUPFAM" id="SSF51338">
    <property type="entry name" value="Composite domain of metallo-dependent hydrolases"/>
    <property type="match status" value="1"/>
</dbReference>
<dbReference type="NCBIfam" id="TIGR02022">
    <property type="entry name" value="hutF"/>
    <property type="match status" value="1"/>
</dbReference>
<dbReference type="Gene3D" id="2.30.40.10">
    <property type="entry name" value="Urease, subunit C, domain 1"/>
    <property type="match status" value="1"/>
</dbReference>
<name>A0A7X4HC47_9BURK</name>
<dbReference type="InterPro" id="IPR010252">
    <property type="entry name" value="HutF"/>
</dbReference>
<dbReference type="GO" id="GO:0046872">
    <property type="term" value="F:metal ion binding"/>
    <property type="evidence" value="ECO:0007669"/>
    <property type="project" value="UniProtKB-KW"/>
</dbReference>